<proteinExistence type="predicted"/>
<reference evidence="1" key="1">
    <citation type="submission" date="2020-05" db="EMBL/GenBank/DDBJ databases">
        <authorList>
            <person name="Chiriac C."/>
            <person name="Salcher M."/>
            <person name="Ghai R."/>
            <person name="Kavagutti S V."/>
        </authorList>
    </citation>
    <scope>NUCLEOTIDE SEQUENCE</scope>
</reference>
<organism evidence="1">
    <name type="scientific">freshwater metagenome</name>
    <dbReference type="NCBI Taxonomy" id="449393"/>
    <lineage>
        <taxon>unclassified sequences</taxon>
        <taxon>metagenomes</taxon>
        <taxon>ecological metagenomes</taxon>
    </lineage>
</organism>
<evidence type="ECO:0000313" key="1">
    <source>
        <dbReference type="EMBL" id="CAB4367865.1"/>
    </source>
</evidence>
<name>A0A6J6AGA2_9ZZZZ</name>
<protein>
    <submittedName>
        <fullName evidence="1">Unannotated protein</fullName>
    </submittedName>
</protein>
<dbReference type="AlphaFoldDB" id="A0A6J6AGA2"/>
<dbReference type="EMBL" id="CAETWZ010000050">
    <property type="protein sequence ID" value="CAB4367865.1"/>
    <property type="molecule type" value="Genomic_DNA"/>
</dbReference>
<sequence>MVMASVVPSALTITSNNIAVMVDVPFANSDTALEAVTRLAFLGANVVLVRQPTEPPVERTIAYYNDSIARTEAEGYMSLLGPLEFVESTDVISGVNLRIVLGNDFVAFLGQGSSINTSTSSTTEPK</sequence>
<gene>
    <name evidence="1" type="ORF">UFOPK4179_00656</name>
</gene>
<accession>A0A6J6AGA2</accession>